<sequence>MNPSLIHILTNSSPKEISRLYFSYKKAFLNFGKKHKTEADIIIDIYKEAFVVLRKHCIQGKLNQIKGSIKPYLFGIGKTMLSNYQEDSTSPDLQFSSTDSKFVEVELDAPITLSKEQKVLHQFFGTLGERCQEILILFYYRGLAIEEIADRPGYENITVVKNKKSLCTQQLKNLNAGIENEIEFQGNLKRITEDHDSQNFRLLLSDIESKGPIHEKRKKKIKWWLVLALILVIITLVYFLKYHTEILKQIT</sequence>
<comment type="caution">
    <text evidence="2">The sequence shown here is derived from an EMBL/GenBank/DDBJ whole genome shotgun (WGS) entry which is preliminary data.</text>
</comment>
<keyword evidence="1" id="KW-1133">Transmembrane helix</keyword>
<name>A0A554VI93_9FLAO</name>
<keyword evidence="1" id="KW-0472">Membrane</keyword>
<evidence type="ECO:0000313" key="3">
    <source>
        <dbReference type="Proteomes" id="UP000318833"/>
    </source>
</evidence>
<protein>
    <submittedName>
        <fullName evidence="2">Sigma-70 family RNA polymerase sigma factor</fullName>
    </submittedName>
</protein>
<keyword evidence="1" id="KW-0812">Transmembrane</keyword>
<accession>A0A554VI93</accession>
<evidence type="ECO:0000313" key="2">
    <source>
        <dbReference type="EMBL" id="TSE07378.1"/>
    </source>
</evidence>
<dbReference type="InterPro" id="IPR036388">
    <property type="entry name" value="WH-like_DNA-bd_sf"/>
</dbReference>
<evidence type="ECO:0000256" key="1">
    <source>
        <dbReference type="SAM" id="Phobius"/>
    </source>
</evidence>
<dbReference type="AlphaFoldDB" id="A0A554VI93"/>
<dbReference type="EMBL" id="VLNR01000033">
    <property type="protein sequence ID" value="TSE07378.1"/>
    <property type="molecule type" value="Genomic_DNA"/>
</dbReference>
<dbReference type="InterPro" id="IPR013324">
    <property type="entry name" value="RNA_pol_sigma_r3/r4-like"/>
</dbReference>
<organism evidence="2 3">
    <name type="scientific">Aquimarina algiphila</name>
    <dbReference type="NCBI Taxonomy" id="2047982"/>
    <lineage>
        <taxon>Bacteria</taxon>
        <taxon>Pseudomonadati</taxon>
        <taxon>Bacteroidota</taxon>
        <taxon>Flavobacteriia</taxon>
        <taxon>Flavobacteriales</taxon>
        <taxon>Flavobacteriaceae</taxon>
        <taxon>Aquimarina</taxon>
    </lineage>
</organism>
<gene>
    <name evidence="2" type="ORF">FOF46_15785</name>
</gene>
<dbReference type="Proteomes" id="UP000318833">
    <property type="component" value="Unassembled WGS sequence"/>
</dbReference>
<proteinExistence type="predicted"/>
<keyword evidence="3" id="KW-1185">Reference proteome</keyword>
<reference evidence="2 3" key="1">
    <citation type="submission" date="2019-07" db="EMBL/GenBank/DDBJ databases">
        <title>The draft genome sequence of Aquimarina algiphila M91.</title>
        <authorList>
            <person name="Meng X."/>
        </authorList>
    </citation>
    <scope>NUCLEOTIDE SEQUENCE [LARGE SCALE GENOMIC DNA]</scope>
    <source>
        <strain evidence="2 3">M91</strain>
    </source>
</reference>
<dbReference type="OrthoDB" id="1099849at2"/>
<dbReference type="RefSeq" id="WP_143917115.1">
    <property type="nucleotide sequence ID" value="NZ_CANMIK010000065.1"/>
</dbReference>
<dbReference type="SUPFAM" id="SSF88659">
    <property type="entry name" value="Sigma3 and sigma4 domains of RNA polymerase sigma factors"/>
    <property type="match status" value="1"/>
</dbReference>
<dbReference type="Gene3D" id="1.10.10.10">
    <property type="entry name" value="Winged helix-like DNA-binding domain superfamily/Winged helix DNA-binding domain"/>
    <property type="match status" value="1"/>
</dbReference>
<feature type="transmembrane region" description="Helical" evidence="1">
    <location>
        <begin position="223"/>
        <end position="240"/>
    </location>
</feature>